<dbReference type="KEGG" id="bnn:FOA43_002423"/>
<dbReference type="OrthoDB" id="3994818at2759"/>
<keyword evidence="2" id="KW-1185">Reference proteome</keyword>
<evidence type="ECO:0000313" key="2">
    <source>
        <dbReference type="Proteomes" id="UP000662931"/>
    </source>
</evidence>
<dbReference type="Proteomes" id="UP000662931">
    <property type="component" value="Chromosome 2"/>
</dbReference>
<evidence type="ECO:0000313" key="1">
    <source>
        <dbReference type="EMBL" id="QPG75082.1"/>
    </source>
</evidence>
<dbReference type="AlphaFoldDB" id="A0A875S4U6"/>
<dbReference type="EMBL" id="CP064813">
    <property type="protein sequence ID" value="QPG75082.1"/>
    <property type="molecule type" value="Genomic_DNA"/>
</dbReference>
<dbReference type="GeneID" id="62195824"/>
<name>A0A875S4U6_EENNA</name>
<accession>A0A875S4U6</accession>
<organism evidence="1 2">
    <name type="scientific">Eeniella nana</name>
    <name type="common">Yeast</name>
    <name type="synonym">Brettanomyces nanus</name>
    <dbReference type="NCBI Taxonomy" id="13502"/>
    <lineage>
        <taxon>Eukaryota</taxon>
        <taxon>Fungi</taxon>
        <taxon>Dikarya</taxon>
        <taxon>Ascomycota</taxon>
        <taxon>Saccharomycotina</taxon>
        <taxon>Pichiomycetes</taxon>
        <taxon>Pichiales</taxon>
        <taxon>Pichiaceae</taxon>
        <taxon>Brettanomyces</taxon>
    </lineage>
</organism>
<protein>
    <submittedName>
        <fullName evidence="1">Uncharacterized protein</fullName>
    </submittedName>
</protein>
<reference evidence="1" key="1">
    <citation type="submission" date="2020-10" db="EMBL/GenBank/DDBJ databases">
        <authorList>
            <person name="Roach M.J.R."/>
        </authorList>
    </citation>
    <scope>NUCLEOTIDE SEQUENCE</scope>
    <source>
        <strain evidence="1">CBS 1945</strain>
    </source>
</reference>
<dbReference type="RefSeq" id="XP_038778647.1">
    <property type="nucleotide sequence ID" value="XM_038922719.1"/>
</dbReference>
<sequence>MEVTFLSRRLARFSVKGIASKSQTIRHFCRSITHREESDLEVNLTTPMMNSRFLNESQVRSNVQEDTVIERLLDISPPEGELVTKSKYPYAEMADRPWRAYLPEVPRAATAASINDYIGKLTSYRYHPSVYGVIGESLMKIVEATPEVLTKQSYLNIVSHFHFMVQDRKGFDVLDKMAEATQIQQDIDFDNALLSYANCVTDYRPRITRLEKLRDHHVMANNNTWYYVFRMFRRTDPKLQLLKLMDDHGISHQPILYSAVHYLSKTYTPEQLLEYYRREGKTGVNMTAYLFNRLIGTYLGYNRVDEAWNLVKKTHLDPENTLQVNAGTFGVFNRHFADRGELYNCIAFSDLFSKTFGMKSRQFLANDLLNKQLPYIDFFDNWFNLVNVLVDMLRNNTQNKSFINKKTLHKLQDYAKLHGRTDFDPLQFDDEALLLRHELFSKLKWECVEDDGQLPLSLEENSEQFQKAAGLISAPRKGSTTHNPSDFL</sequence>
<proteinExistence type="predicted"/>
<gene>
    <name evidence="1" type="ORF">FOA43_002423</name>
</gene>